<keyword evidence="10" id="KW-0902">Two-component regulatory system</keyword>
<evidence type="ECO:0000259" key="13">
    <source>
        <dbReference type="PROSITE" id="PS50109"/>
    </source>
</evidence>
<dbReference type="PROSITE" id="PS50109">
    <property type="entry name" value="HIS_KIN"/>
    <property type="match status" value="1"/>
</dbReference>
<keyword evidence="15" id="KW-0067">ATP-binding</keyword>
<dbReference type="PRINTS" id="PR00344">
    <property type="entry name" value="BCTRLSENSOR"/>
</dbReference>
<dbReference type="EMBL" id="BAABDQ010000057">
    <property type="protein sequence ID" value="GAA3618068.1"/>
    <property type="molecule type" value="Genomic_DNA"/>
</dbReference>
<dbReference type="Pfam" id="PF00512">
    <property type="entry name" value="HisKA"/>
    <property type="match status" value="1"/>
</dbReference>
<feature type="domain" description="HAMP" evidence="14">
    <location>
        <begin position="115"/>
        <end position="168"/>
    </location>
</feature>
<dbReference type="EC" id="2.7.13.3" evidence="4"/>
<proteinExistence type="predicted"/>
<evidence type="ECO:0000256" key="5">
    <source>
        <dbReference type="ARBA" id="ARBA00022553"/>
    </source>
</evidence>
<dbReference type="GO" id="GO:0005524">
    <property type="term" value="F:ATP binding"/>
    <property type="evidence" value="ECO:0007669"/>
    <property type="project" value="UniProtKB-KW"/>
</dbReference>
<dbReference type="InterPro" id="IPR036890">
    <property type="entry name" value="HATPase_C_sf"/>
</dbReference>
<feature type="domain" description="Histidine kinase" evidence="13">
    <location>
        <begin position="176"/>
        <end position="390"/>
    </location>
</feature>
<evidence type="ECO:0000313" key="15">
    <source>
        <dbReference type="EMBL" id="GAA3618068.1"/>
    </source>
</evidence>
<evidence type="ECO:0000256" key="12">
    <source>
        <dbReference type="SAM" id="Phobius"/>
    </source>
</evidence>
<dbReference type="CDD" id="cd00082">
    <property type="entry name" value="HisKA"/>
    <property type="match status" value="1"/>
</dbReference>
<sequence length="390" mass="41393">MRLTLIYGALFLLSGTGLLAITYVLVAHATSAVVFDGQDGSHLIGQPGSAADVSPHILSVPEGLTPEQVQAQAGRMRAQAVRQHEAELRQLLTQSAIALAIMSVLSIVLGWIVAGRALSPLRTITRSARQISATNLHARLALGGPDDELKELGNTFDELLGRLEASFNAQRQFIANASHELRTPLARQRTMVQVALANPDAGVESLRAAHERVLSANAQQERLIEALLTLARSETGLDHHEPFDLFNITDHIIRTRASEAADRGVRLTTTLNPAPASGAPRLVERLVTNLVDNGLRHNVPSGTLHVTTGQADGQAVLTVVNTGPSVPETELGRLFQPFQRAGTARAGHDSGLGLGLSIVKAVAAAHGAQLDARPNPEGGIRITVTFPAHT</sequence>
<dbReference type="Gene3D" id="3.30.565.10">
    <property type="entry name" value="Histidine kinase-like ATPase, C-terminal domain"/>
    <property type="match status" value="1"/>
</dbReference>
<name>A0ABP6ZUZ6_9ACTN</name>
<dbReference type="InterPro" id="IPR050428">
    <property type="entry name" value="TCS_sensor_his_kinase"/>
</dbReference>
<evidence type="ECO:0000256" key="10">
    <source>
        <dbReference type="ARBA" id="ARBA00023012"/>
    </source>
</evidence>
<dbReference type="InterPro" id="IPR005467">
    <property type="entry name" value="His_kinase_dom"/>
</dbReference>
<dbReference type="Pfam" id="PF00672">
    <property type="entry name" value="HAMP"/>
    <property type="match status" value="1"/>
</dbReference>
<dbReference type="SUPFAM" id="SSF47384">
    <property type="entry name" value="Homodimeric domain of signal transducing histidine kinase"/>
    <property type="match status" value="1"/>
</dbReference>
<keyword evidence="8" id="KW-0418">Kinase</keyword>
<evidence type="ECO:0000256" key="2">
    <source>
        <dbReference type="ARBA" id="ARBA00004141"/>
    </source>
</evidence>
<keyword evidence="11 12" id="KW-0472">Membrane</keyword>
<gene>
    <name evidence="15" type="ORF">GCM10022419_124490</name>
</gene>
<evidence type="ECO:0000259" key="14">
    <source>
        <dbReference type="PROSITE" id="PS50885"/>
    </source>
</evidence>
<evidence type="ECO:0000256" key="6">
    <source>
        <dbReference type="ARBA" id="ARBA00022679"/>
    </source>
</evidence>
<protein>
    <recommendedName>
        <fullName evidence="4">histidine kinase</fullName>
        <ecNumber evidence="4">2.7.13.3</ecNumber>
    </recommendedName>
</protein>
<dbReference type="PANTHER" id="PTHR45436:SF15">
    <property type="entry name" value="SENSOR HISTIDINE KINASE CUSS"/>
    <property type="match status" value="1"/>
</dbReference>
<evidence type="ECO:0000256" key="9">
    <source>
        <dbReference type="ARBA" id="ARBA00022989"/>
    </source>
</evidence>
<dbReference type="PANTHER" id="PTHR45436">
    <property type="entry name" value="SENSOR HISTIDINE KINASE YKOH"/>
    <property type="match status" value="1"/>
</dbReference>
<evidence type="ECO:0000256" key="11">
    <source>
        <dbReference type="ARBA" id="ARBA00023136"/>
    </source>
</evidence>
<dbReference type="SUPFAM" id="SSF55874">
    <property type="entry name" value="ATPase domain of HSP90 chaperone/DNA topoisomerase II/histidine kinase"/>
    <property type="match status" value="1"/>
</dbReference>
<evidence type="ECO:0000256" key="3">
    <source>
        <dbReference type="ARBA" id="ARBA00004236"/>
    </source>
</evidence>
<keyword evidence="16" id="KW-1185">Reference proteome</keyword>
<dbReference type="PROSITE" id="PS50885">
    <property type="entry name" value="HAMP"/>
    <property type="match status" value="1"/>
</dbReference>
<dbReference type="InterPro" id="IPR004358">
    <property type="entry name" value="Sig_transdc_His_kin-like_C"/>
</dbReference>
<evidence type="ECO:0000256" key="7">
    <source>
        <dbReference type="ARBA" id="ARBA00022692"/>
    </source>
</evidence>
<dbReference type="InterPro" id="IPR003594">
    <property type="entry name" value="HATPase_dom"/>
</dbReference>
<evidence type="ECO:0000256" key="4">
    <source>
        <dbReference type="ARBA" id="ARBA00012438"/>
    </source>
</evidence>
<dbReference type="Pfam" id="PF02518">
    <property type="entry name" value="HATPase_c"/>
    <property type="match status" value="1"/>
</dbReference>
<dbReference type="SMART" id="SM00387">
    <property type="entry name" value="HATPase_c"/>
    <property type="match status" value="1"/>
</dbReference>
<evidence type="ECO:0000256" key="8">
    <source>
        <dbReference type="ARBA" id="ARBA00022777"/>
    </source>
</evidence>
<dbReference type="Gene3D" id="1.10.287.130">
    <property type="match status" value="1"/>
</dbReference>
<dbReference type="InterPro" id="IPR003660">
    <property type="entry name" value="HAMP_dom"/>
</dbReference>
<keyword evidence="9 12" id="KW-1133">Transmembrane helix</keyword>
<dbReference type="CDD" id="cd06225">
    <property type="entry name" value="HAMP"/>
    <property type="match status" value="1"/>
</dbReference>
<dbReference type="Gene3D" id="6.10.340.10">
    <property type="match status" value="1"/>
</dbReference>
<dbReference type="SUPFAM" id="SSF158472">
    <property type="entry name" value="HAMP domain-like"/>
    <property type="match status" value="1"/>
</dbReference>
<feature type="transmembrane region" description="Helical" evidence="12">
    <location>
        <begin position="96"/>
        <end position="119"/>
    </location>
</feature>
<dbReference type="SMART" id="SM00388">
    <property type="entry name" value="HisKA"/>
    <property type="match status" value="1"/>
</dbReference>
<comment type="catalytic activity">
    <reaction evidence="1">
        <text>ATP + protein L-histidine = ADP + protein N-phospho-L-histidine.</text>
        <dbReference type="EC" id="2.7.13.3"/>
    </reaction>
</comment>
<keyword evidence="6" id="KW-0808">Transferase</keyword>
<dbReference type="InterPro" id="IPR003661">
    <property type="entry name" value="HisK_dim/P_dom"/>
</dbReference>
<comment type="caution">
    <text evidence="15">The sequence shown here is derived from an EMBL/GenBank/DDBJ whole genome shotgun (WGS) entry which is preliminary data.</text>
</comment>
<keyword evidence="15" id="KW-0547">Nucleotide-binding</keyword>
<dbReference type="InterPro" id="IPR036097">
    <property type="entry name" value="HisK_dim/P_sf"/>
</dbReference>
<accession>A0ABP6ZUZ6</accession>
<comment type="subcellular location">
    <subcellularLocation>
        <location evidence="3">Cell membrane</location>
    </subcellularLocation>
    <subcellularLocation>
        <location evidence="2">Membrane</location>
        <topology evidence="2">Multi-pass membrane protein</topology>
    </subcellularLocation>
</comment>
<dbReference type="Proteomes" id="UP001500630">
    <property type="component" value="Unassembled WGS sequence"/>
</dbReference>
<dbReference type="SMART" id="SM00304">
    <property type="entry name" value="HAMP"/>
    <property type="match status" value="1"/>
</dbReference>
<keyword evidence="7 12" id="KW-0812">Transmembrane</keyword>
<reference evidence="16" key="1">
    <citation type="journal article" date="2019" name="Int. J. Syst. Evol. Microbiol.">
        <title>The Global Catalogue of Microorganisms (GCM) 10K type strain sequencing project: providing services to taxonomists for standard genome sequencing and annotation.</title>
        <authorList>
            <consortium name="The Broad Institute Genomics Platform"/>
            <consortium name="The Broad Institute Genome Sequencing Center for Infectious Disease"/>
            <person name="Wu L."/>
            <person name="Ma J."/>
        </authorList>
    </citation>
    <scope>NUCLEOTIDE SEQUENCE [LARGE SCALE GENOMIC DNA]</scope>
    <source>
        <strain evidence="16">JCM 17326</strain>
    </source>
</reference>
<evidence type="ECO:0000313" key="16">
    <source>
        <dbReference type="Proteomes" id="UP001500630"/>
    </source>
</evidence>
<keyword evidence="5" id="KW-0597">Phosphoprotein</keyword>
<evidence type="ECO:0000256" key="1">
    <source>
        <dbReference type="ARBA" id="ARBA00000085"/>
    </source>
</evidence>
<dbReference type="RefSeq" id="WP_345578026.1">
    <property type="nucleotide sequence ID" value="NZ_BAABDQ010000057.1"/>
</dbReference>
<organism evidence="15 16">
    <name type="scientific">Nonomuraea rosea</name>
    <dbReference type="NCBI Taxonomy" id="638574"/>
    <lineage>
        <taxon>Bacteria</taxon>
        <taxon>Bacillati</taxon>
        <taxon>Actinomycetota</taxon>
        <taxon>Actinomycetes</taxon>
        <taxon>Streptosporangiales</taxon>
        <taxon>Streptosporangiaceae</taxon>
        <taxon>Nonomuraea</taxon>
    </lineage>
</organism>